<dbReference type="OrthoDB" id="6150427at2759"/>
<comment type="caution">
    <text evidence="1">The sequence shown here is derived from an EMBL/GenBank/DDBJ whole genome shotgun (WGS) entry which is preliminary data.</text>
</comment>
<dbReference type="Proteomes" id="UP000828390">
    <property type="component" value="Unassembled WGS sequence"/>
</dbReference>
<dbReference type="Gene3D" id="2.130.10.10">
    <property type="entry name" value="YVTN repeat-like/Quinoprotein amine dehydrogenase"/>
    <property type="match status" value="1"/>
</dbReference>
<gene>
    <name evidence="1" type="ORF">DPMN_147948</name>
</gene>
<reference evidence="1" key="1">
    <citation type="journal article" date="2019" name="bioRxiv">
        <title>The Genome of the Zebra Mussel, Dreissena polymorpha: A Resource for Invasive Species Research.</title>
        <authorList>
            <person name="McCartney M.A."/>
            <person name="Auch B."/>
            <person name="Kono T."/>
            <person name="Mallez S."/>
            <person name="Zhang Y."/>
            <person name="Obille A."/>
            <person name="Becker A."/>
            <person name="Abrahante J.E."/>
            <person name="Garbe J."/>
            <person name="Badalamenti J.P."/>
            <person name="Herman A."/>
            <person name="Mangelson H."/>
            <person name="Liachko I."/>
            <person name="Sullivan S."/>
            <person name="Sone E.D."/>
            <person name="Koren S."/>
            <person name="Silverstein K.A.T."/>
            <person name="Beckman K.B."/>
            <person name="Gohl D.M."/>
        </authorList>
    </citation>
    <scope>NUCLEOTIDE SEQUENCE</scope>
    <source>
        <strain evidence="1">Duluth1</strain>
        <tissue evidence="1">Whole animal</tissue>
    </source>
</reference>
<dbReference type="SUPFAM" id="SSF50956">
    <property type="entry name" value="Thermostable phytase (3-phytase)"/>
    <property type="match status" value="1"/>
</dbReference>
<proteinExistence type="predicted"/>
<name>A0A9D4FD15_DREPO</name>
<evidence type="ECO:0000313" key="1">
    <source>
        <dbReference type="EMBL" id="KAH3794415.1"/>
    </source>
</evidence>
<sequence>MACAVNPNGDRIYLINEEYNQLVTIASNGTLISEKNIHVLKRNPELAQPVPSGLHVTDNGQVLVCGGMSDPNAIVQVNDNGKYLATLATVVTGKDGVKSPISACYRNQSGALIVGMWNDDSIMVFYTREYYA</sequence>
<keyword evidence="2" id="KW-1185">Reference proteome</keyword>
<reference evidence="1" key="2">
    <citation type="submission" date="2020-11" db="EMBL/GenBank/DDBJ databases">
        <authorList>
            <person name="McCartney M.A."/>
            <person name="Auch B."/>
            <person name="Kono T."/>
            <person name="Mallez S."/>
            <person name="Becker A."/>
            <person name="Gohl D.M."/>
            <person name="Silverstein K.A.T."/>
            <person name="Koren S."/>
            <person name="Bechman K.B."/>
            <person name="Herman A."/>
            <person name="Abrahante J.E."/>
            <person name="Garbe J."/>
        </authorList>
    </citation>
    <scope>NUCLEOTIDE SEQUENCE</scope>
    <source>
        <strain evidence="1">Duluth1</strain>
        <tissue evidence="1">Whole animal</tissue>
    </source>
</reference>
<dbReference type="InterPro" id="IPR015943">
    <property type="entry name" value="WD40/YVTN_repeat-like_dom_sf"/>
</dbReference>
<protein>
    <submittedName>
        <fullName evidence="1">Uncharacterized protein</fullName>
    </submittedName>
</protein>
<organism evidence="1 2">
    <name type="scientific">Dreissena polymorpha</name>
    <name type="common">Zebra mussel</name>
    <name type="synonym">Mytilus polymorpha</name>
    <dbReference type="NCBI Taxonomy" id="45954"/>
    <lineage>
        <taxon>Eukaryota</taxon>
        <taxon>Metazoa</taxon>
        <taxon>Spiralia</taxon>
        <taxon>Lophotrochozoa</taxon>
        <taxon>Mollusca</taxon>
        <taxon>Bivalvia</taxon>
        <taxon>Autobranchia</taxon>
        <taxon>Heteroconchia</taxon>
        <taxon>Euheterodonta</taxon>
        <taxon>Imparidentia</taxon>
        <taxon>Neoheterodontei</taxon>
        <taxon>Myida</taxon>
        <taxon>Dreissenoidea</taxon>
        <taxon>Dreissenidae</taxon>
        <taxon>Dreissena</taxon>
    </lineage>
</organism>
<dbReference type="AlphaFoldDB" id="A0A9D4FD15"/>
<accession>A0A9D4FD15</accession>
<evidence type="ECO:0000313" key="2">
    <source>
        <dbReference type="Proteomes" id="UP000828390"/>
    </source>
</evidence>
<dbReference type="EMBL" id="JAIWYP010000007">
    <property type="protein sequence ID" value="KAH3794415.1"/>
    <property type="molecule type" value="Genomic_DNA"/>
</dbReference>